<dbReference type="InterPro" id="IPR050814">
    <property type="entry name" value="Myo-inositol_Transporter"/>
</dbReference>
<feature type="transmembrane region" description="Helical" evidence="9">
    <location>
        <begin position="50"/>
        <end position="70"/>
    </location>
</feature>
<evidence type="ECO:0000313" key="12">
    <source>
        <dbReference type="Proteomes" id="UP000307173"/>
    </source>
</evidence>
<proteinExistence type="inferred from homology"/>
<evidence type="ECO:0000256" key="7">
    <source>
        <dbReference type="ARBA" id="ARBA00049119"/>
    </source>
</evidence>
<dbReference type="AlphaFoldDB" id="A0A4T0X6T8"/>
<keyword evidence="12" id="KW-1185">Reference proteome</keyword>
<feature type="transmembrane region" description="Helical" evidence="9">
    <location>
        <begin position="12"/>
        <end position="38"/>
    </location>
</feature>
<name>A0A4T0X6T8_9ASCO</name>
<feature type="transmembrane region" description="Helical" evidence="9">
    <location>
        <begin position="77"/>
        <end position="96"/>
    </location>
</feature>
<feature type="transmembrane region" description="Helical" evidence="9">
    <location>
        <begin position="164"/>
        <end position="182"/>
    </location>
</feature>
<evidence type="ECO:0000256" key="4">
    <source>
        <dbReference type="ARBA" id="ARBA00022692"/>
    </source>
</evidence>
<feature type="transmembrane region" description="Helical" evidence="9">
    <location>
        <begin position="136"/>
        <end position="158"/>
    </location>
</feature>
<dbReference type="InterPro" id="IPR005828">
    <property type="entry name" value="MFS_sugar_transport-like"/>
</dbReference>
<dbReference type="InterPro" id="IPR020846">
    <property type="entry name" value="MFS_dom"/>
</dbReference>
<feature type="transmembrane region" description="Helical" evidence="9">
    <location>
        <begin position="347"/>
        <end position="367"/>
    </location>
</feature>
<dbReference type="GO" id="GO:0005366">
    <property type="term" value="F:myo-inositol:proton symporter activity"/>
    <property type="evidence" value="ECO:0007669"/>
    <property type="project" value="TreeGrafter"/>
</dbReference>
<dbReference type="STRING" id="52247.A0A4T0X6T8"/>
<comment type="similarity">
    <text evidence="2 8">Belongs to the major facilitator superfamily. Sugar transporter (TC 2.A.1.1) family.</text>
</comment>
<dbReference type="PANTHER" id="PTHR48020">
    <property type="entry name" value="PROTON MYO-INOSITOL COTRANSPORTER"/>
    <property type="match status" value="1"/>
</dbReference>
<organism evidence="11 12">
    <name type="scientific">Pichia inconspicua</name>
    <dbReference type="NCBI Taxonomy" id="52247"/>
    <lineage>
        <taxon>Eukaryota</taxon>
        <taxon>Fungi</taxon>
        <taxon>Dikarya</taxon>
        <taxon>Ascomycota</taxon>
        <taxon>Saccharomycotina</taxon>
        <taxon>Pichiomycetes</taxon>
        <taxon>Pichiales</taxon>
        <taxon>Pichiaceae</taxon>
        <taxon>Pichia</taxon>
    </lineage>
</organism>
<dbReference type="NCBIfam" id="TIGR00879">
    <property type="entry name" value="SP"/>
    <property type="match status" value="1"/>
</dbReference>
<feature type="transmembrane region" description="Helical" evidence="9">
    <location>
        <begin position="321"/>
        <end position="341"/>
    </location>
</feature>
<evidence type="ECO:0000256" key="2">
    <source>
        <dbReference type="ARBA" id="ARBA00010992"/>
    </source>
</evidence>
<dbReference type="Pfam" id="PF00083">
    <property type="entry name" value="Sugar_tr"/>
    <property type="match status" value="1"/>
</dbReference>
<feature type="transmembrane region" description="Helical" evidence="9">
    <location>
        <begin position="258"/>
        <end position="280"/>
    </location>
</feature>
<keyword evidence="6 9" id="KW-0472">Membrane</keyword>
<feature type="transmembrane region" description="Helical" evidence="9">
    <location>
        <begin position="409"/>
        <end position="433"/>
    </location>
</feature>
<dbReference type="Proteomes" id="UP000307173">
    <property type="component" value="Unassembled WGS sequence"/>
</dbReference>
<evidence type="ECO:0000259" key="10">
    <source>
        <dbReference type="PROSITE" id="PS50850"/>
    </source>
</evidence>
<feature type="transmembrane region" description="Helical" evidence="9">
    <location>
        <begin position="292"/>
        <end position="314"/>
    </location>
</feature>
<dbReference type="PROSITE" id="PS50850">
    <property type="entry name" value="MFS"/>
    <property type="match status" value="1"/>
</dbReference>
<dbReference type="PRINTS" id="PR00171">
    <property type="entry name" value="SUGRTRNSPORT"/>
</dbReference>
<comment type="subcellular location">
    <subcellularLocation>
        <location evidence="1">Membrane</location>
        <topology evidence="1">Multi-pass membrane protein</topology>
    </subcellularLocation>
</comment>
<feature type="transmembrane region" description="Helical" evidence="9">
    <location>
        <begin position="379"/>
        <end position="403"/>
    </location>
</feature>
<evidence type="ECO:0000313" key="11">
    <source>
        <dbReference type="EMBL" id="TID30732.1"/>
    </source>
</evidence>
<evidence type="ECO:0000256" key="9">
    <source>
        <dbReference type="SAM" id="Phobius"/>
    </source>
</evidence>
<evidence type="ECO:0000256" key="5">
    <source>
        <dbReference type="ARBA" id="ARBA00022989"/>
    </source>
</evidence>
<dbReference type="FunFam" id="1.20.1250.20:FF:000073">
    <property type="entry name" value="MFS myo-inositol transporter, putative"/>
    <property type="match status" value="1"/>
</dbReference>
<dbReference type="PANTHER" id="PTHR48020:SF12">
    <property type="entry name" value="PROTON MYO-INOSITOL COTRANSPORTER"/>
    <property type="match status" value="1"/>
</dbReference>
<gene>
    <name evidence="11" type="ORF">CANINC_000648</name>
</gene>
<dbReference type="PROSITE" id="PS00216">
    <property type="entry name" value="SUGAR_TRANSPORT_1"/>
    <property type="match status" value="1"/>
</dbReference>
<dbReference type="GO" id="GO:0016020">
    <property type="term" value="C:membrane"/>
    <property type="evidence" value="ECO:0007669"/>
    <property type="project" value="UniProtKB-SubCell"/>
</dbReference>
<dbReference type="EMBL" id="SELW01000121">
    <property type="protein sequence ID" value="TID30732.1"/>
    <property type="molecule type" value="Genomic_DNA"/>
</dbReference>
<keyword evidence="5 9" id="KW-1133">Transmembrane helix</keyword>
<accession>A0A4T0X6T8</accession>
<evidence type="ECO:0000256" key="6">
    <source>
        <dbReference type="ARBA" id="ARBA00023136"/>
    </source>
</evidence>
<dbReference type="InterPro" id="IPR005829">
    <property type="entry name" value="Sugar_transporter_CS"/>
</dbReference>
<comment type="caution">
    <text evidence="11">The sequence shown here is derived from an EMBL/GenBank/DDBJ whole genome shotgun (WGS) entry which is preliminary data.</text>
</comment>
<dbReference type="GO" id="GO:1904679">
    <property type="term" value="P:myo-inositol import across plasma membrane"/>
    <property type="evidence" value="ECO:0007669"/>
    <property type="project" value="TreeGrafter"/>
</dbReference>
<keyword evidence="4 9" id="KW-0812">Transmembrane</keyword>
<keyword evidence="3 8" id="KW-0813">Transport</keyword>
<dbReference type="Gene3D" id="1.20.1250.20">
    <property type="entry name" value="MFS general substrate transporter like domains"/>
    <property type="match status" value="1"/>
</dbReference>
<protein>
    <recommendedName>
        <fullName evidence="10">Major facilitator superfamily (MFS) profile domain-containing protein</fullName>
    </recommendedName>
</protein>
<evidence type="ECO:0000256" key="1">
    <source>
        <dbReference type="ARBA" id="ARBA00004141"/>
    </source>
</evidence>
<dbReference type="PROSITE" id="PS00217">
    <property type="entry name" value="SUGAR_TRANSPORT_2"/>
    <property type="match status" value="1"/>
</dbReference>
<dbReference type="InterPro" id="IPR003663">
    <property type="entry name" value="Sugar/inositol_transpt"/>
</dbReference>
<dbReference type="SUPFAM" id="SSF103473">
    <property type="entry name" value="MFS general substrate transporter"/>
    <property type="match status" value="1"/>
</dbReference>
<feature type="transmembrane region" description="Helical" evidence="9">
    <location>
        <begin position="102"/>
        <end position="124"/>
    </location>
</feature>
<comment type="catalytic activity">
    <reaction evidence="7">
        <text>myo-inositol(out) + H(+)(out) = myo-inositol(in) + H(+)(in)</text>
        <dbReference type="Rhea" id="RHEA:60364"/>
        <dbReference type="ChEBI" id="CHEBI:15378"/>
        <dbReference type="ChEBI" id="CHEBI:17268"/>
    </reaction>
</comment>
<reference evidence="11 12" key="1">
    <citation type="journal article" date="2019" name="Front. Genet.">
        <title>Whole-Genome Sequencing of the Opportunistic Yeast Pathogen Candida inconspicua Uncovers Its Hybrid Origin.</title>
        <authorList>
            <person name="Mixao V."/>
            <person name="Hansen A.P."/>
            <person name="Saus E."/>
            <person name="Boekhout T."/>
            <person name="Lass-Florl C."/>
            <person name="Gabaldon T."/>
        </authorList>
    </citation>
    <scope>NUCLEOTIDE SEQUENCE [LARGE SCALE GENOMIC DNA]</scope>
    <source>
        <strain evidence="11 12">CBS 180</strain>
    </source>
</reference>
<evidence type="ECO:0000256" key="3">
    <source>
        <dbReference type="ARBA" id="ARBA00022448"/>
    </source>
</evidence>
<dbReference type="OrthoDB" id="5290825at2759"/>
<evidence type="ECO:0000256" key="8">
    <source>
        <dbReference type="RuleBase" id="RU003346"/>
    </source>
</evidence>
<dbReference type="InterPro" id="IPR036259">
    <property type="entry name" value="MFS_trans_sf"/>
</dbReference>
<feature type="domain" description="Major facilitator superfamily (MFS) profile" evidence="10">
    <location>
        <begin position="9"/>
        <end position="437"/>
    </location>
</feature>
<sequence>MVSPIVYKLTFVASFSGFLFGYDTGYISAVLVSVGTGLGGSELSHKQAEYISSATSFGALIAALFAGMLADYCGRRSAIMLCDILFVIGAGIQVIATNVSTMVIGRFIMGLAVGIGSLCAPLYISELAPAQLRGQLVTTNCLAITGGQLIAYAIGALFTGLHNGWRITIALSLIPCVAQFILMNNLPESPRYLISTSQLDDAAFLFRQIYPQSSDDEIQDIIVEIQESNFIHKPQTTLVAWKSAYVSLFSDKINLRGLIIACGLQFFQQFVGFNALMYYSSTIFNMVGFHNSTAVSCFIAGTNMIFTIIAMFVIDKVGRRRILLFSIPLLYLSQLAASIAFKFDGKYTLLISLISFVAFYAIGLGNVPWQQSELFPQKVLGAGSSLATATNWFGSMTVSFFFLTLVKDISAPITFLLFSFVSAMAFIFVYFTYPELSGLPLEKVQELLSDGFNVQKSVEIYHGYNSISN</sequence>